<proteinExistence type="predicted"/>
<comment type="caution">
    <text evidence="1">The sequence shown here is derived from an EMBL/GenBank/DDBJ whole genome shotgun (WGS) entry which is preliminary data.</text>
</comment>
<keyword evidence="2" id="KW-1185">Reference proteome</keyword>
<dbReference type="Proteomes" id="UP001519460">
    <property type="component" value="Unassembled WGS sequence"/>
</dbReference>
<sequence length="117" mass="13112">MTKIFACRQEQTNSYFALVVDYIQAFGRHVDTGFTFEVNKRGEELQCHVGKCVSDSCGRLISGLYCALLTTPPVISALLALSSHEDTRLARSNPHAYTRDILCIDAIHTYAHAVYRE</sequence>
<dbReference type="AlphaFoldDB" id="A0ABD0L6P3"/>
<reference evidence="1 2" key="1">
    <citation type="journal article" date="2023" name="Sci. Data">
        <title>Genome assembly of the Korean intertidal mud-creeper Batillaria attramentaria.</title>
        <authorList>
            <person name="Patra A.K."/>
            <person name="Ho P.T."/>
            <person name="Jun S."/>
            <person name="Lee S.J."/>
            <person name="Kim Y."/>
            <person name="Won Y.J."/>
        </authorList>
    </citation>
    <scope>NUCLEOTIDE SEQUENCE [LARGE SCALE GENOMIC DNA]</scope>
    <source>
        <strain evidence="1">Wonlab-2016</strain>
    </source>
</reference>
<gene>
    <name evidence="1" type="ORF">BaRGS_00013942</name>
</gene>
<protein>
    <submittedName>
        <fullName evidence="1">Uncharacterized protein</fullName>
    </submittedName>
</protein>
<name>A0ABD0L6P3_9CAEN</name>
<dbReference type="EMBL" id="JACVVK020000080">
    <property type="protein sequence ID" value="KAK7494815.1"/>
    <property type="molecule type" value="Genomic_DNA"/>
</dbReference>
<organism evidence="1 2">
    <name type="scientific">Batillaria attramentaria</name>
    <dbReference type="NCBI Taxonomy" id="370345"/>
    <lineage>
        <taxon>Eukaryota</taxon>
        <taxon>Metazoa</taxon>
        <taxon>Spiralia</taxon>
        <taxon>Lophotrochozoa</taxon>
        <taxon>Mollusca</taxon>
        <taxon>Gastropoda</taxon>
        <taxon>Caenogastropoda</taxon>
        <taxon>Sorbeoconcha</taxon>
        <taxon>Cerithioidea</taxon>
        <taxon>Batillariidae</taxon>
        <taxon>Batillaria</taxon>
    </lineage>
</organism>
<evidence type="ECO:0000313" key="2">
    <source>
        <dbReference type="Proteomes" id="UP001519460"/>
    </source>
</evidence>
<accession>A0ABD0L6P3</accession>
<evidence type="ECO:0000313" key="1">
    <source>
        <dbReference type="EMBL" id="KAK7494815.1"/>
    </source>
</evidence>